<accession>X1QMS8</accession>
<dbReference type="Gene3D" id="3.40.50.200">
    <property type="entry name" value="Peptidase S8/S53 domain"/>
    <property type="match status" value="1"/>
</dbReference>
<dbReference type="GO" id="GO:0004252">
    <property type="term" value="F:serine-type endopeptidase activity"/>
    <property type="evidence" value="ECO:0007669"/>
    <property type="project" value="InterPro"/>
</dbReference>
<dbReference type="GO" id="GO:0006508">
    <property type="term" value="P:proteolysis"/>
    <property type="evidence" value="ECO:0007669"/>
    <property type="project" value="UniProtKB-KW"/>
</dbReference>
<feature type="non-terminal residue" evidence="6">
    <location>
        <position position="256"/>
    </location>
</feature>
<evidence type="ECO:0000256" key="2">
    <source>
        <dbReference type="ARBA" id="ARBA00022670"/>
    </source>
</evidence>
<proteinExistence type="inferred from homology"/>
<gene>
    <name evidence="6" type="ORF">S12H4_11354</name>
</gene>
<dbReference type="AlphaFoldDB" id="X1QMS8"/>
<comment type="similarity">
    <text evidence="1">Belongs to the peptidase S8 family.</text>
</comment>
<protein>
    <recommendedName>
        <fullName evidence="5">Peptidase S8/S53 domain-containing protein</fullName>
    </recommendedName>
</protein>
<dbReference type="InterPro" id="IPR036852">
    <property type="entry name" value="Peptidase_S8/S53_dom_sf"/>
</dbReference>
<evidence type="ECO:0000313" key="6">
    <source>
        <dbReference type="EMBL" id="GAI69857.1"/>
    </source>
</evidence>
<evidence type="ECO:0000256" key="4">
    <source>
        <dbReference type="ARBA" id="ARBA00022825"/>
    </source>
</evidence>
<dbReference type="PANTHER" id="PTHR43806:SF11">
    <property type="entry name" value="CEREVISIN-RELATED"/>
    <property type="match status" value="1"/>
</dbReference>
<sequence>GVTVAVIDIGFGGYDEAEIPGVGEGSGRTISFIGGGGMGGSQHGTAVAEVVADMAPGAEIYLVAVDTNLAIEQAIAYVRDNDFDVAVMSLGIFEGPYDGTHSVSQKVNGARASGVFWVNAAGNHAQRHYEYECRLPGRPWPLHVGSGSAANAAVFNSPEAGLVGGRFGVFVDVQGARRPYDGTEFPHLAVEVADLVQVPVVRPGYVAAGPGPDTPVVGRVRSQPVSRIGDGEGGAHRCRAAAGAEVSAPPVEIAPA</sequence>
<dbReference type="InterPro" id="IPR000209">
    <property type="entry name" value="Peptidase_S8/S53_dom"/>
</dbReference>
<dbReference type="PANTHER" id="PTHR43806">
    <property type="entry name" value="PEPTIDASE S8"/>
    <property type="match status" value="1"/>
</dbReference>
<keyword evidence="2" id="KW-0645">Protease</keyword>
<feature type="domain" description="Peptidase S8/S53" evidence="5">
    <location>
        <begin position="41"/>
        <end position="135"/>
    </location>
</feature>
<evidence type="ECO:0000256" key="3">
    <source>
        <dbReference type="ARBA" id="ARBA00022801"/>
    </source>
</evidence>
<evidence type="ECO:0000256" key="1">
    <source>
        <dbReference type="ARBA" id="ARBA00011073"/>
    </source>
</evidence>
<reference evidence="6" key="1">
    <citation type="journal article" date="2014" name="Front. Microbiol.">
        <title>High frequency of phylogenetically diverse reductive dehalogenase-homologous genes in deep subseafloor sedimentary metagenomes.</title>
        <authorList>
            <person name="Kawai M."/>
            <person name="Futagami T."/>
            <person name="Toyoda A."/>
            <person name="Takaki Y."/>
            <person name="Nishi S."/>
            <person name="Hori S."/>
            <person name="Arai W."/>
            <person name="Tsubouchi T."/>
            <person name="Morono Y."/>
            <person name="Uchiyama I."/>
            <person name="Ito T."/>
            <person name="Fujiyama A."/>
            <person name="Inagaki F."/>
            <person name="Takami H."/>
        </authorList>
    </citation>
    <scope>NUCLEOTIDE SEQUENCE</scope>
    <source>
        <strain evidence="6">Expedition CK06-06</strain>
    </source>
</reference>
<feature type="non-terminal residue" evidence="6">
    <location>
        <position position="1"/>
    </location>
</feature>
<dbReference type="Pfam" id="PF00082">
    <property type="entry name" value="Peptidase_S8"/>
    <property type="match status" value="1"/>
</dbReference>
<comment type="caution">
    <text evidence="6">The sequence shown here is derived from an EMBL/GenBank/DDBJ whole genome shotgun (WGS) entry which is preliminary data.</text>
</comment>
<organism evidence="6">
    <name type="scientific">marine sediment metagenome</name>
    <dbReference type="NCBI Taxonomy" id="412755"/>
    <lineage>
        <taxon>unclassified sequences</taxon>
        <taxon>metagenomes</taxon>
        <taxon>ecological metagenomes</taxon>
    </lineage>
</organism>
<dbReference type="SUPFAM" id="SSF52743">
    <property type="entry name" value="Subtilisin-like"/>
    <property type="match status" value="1"/>
</dbReference>
<evidence type="ECO:0000259" key="5">
    <source>
        <dbReference type="Pfam" id="PF00082"/>
    </source>
</evidence>
<name>X1QMS8_9ZZZZ</name>
<dbReference type="EMBL" id="BARW01005079">
    <property type="protein sequence ID" value="GAI69857.1"/>
    <property type="molecule type" value="Genomic_DNA"/>
</dbReference>
<dbReference type="PROSITE" id="PS51892">
    <property type="entry name" value="SUBTILASE"/>
    <property type="match status" value="1"/>
</dbReference>
<keyword evidence="3" id="KW-0378">Hydrolase</keyword>
<keyword evidence="4" id="KW-0720">Serine protease</keyword>
<dbReference type="InterPro" id="IPR050131">
    <property type="entry name" value="Peptidase_S8_subtilisin-like"/>
</dbReference>